<dbReference type="InterPro" id="IPR013078">
    <property type="entry name" value="His_Pase_superF_clade-1"/>
</dbReference>
<comment type="caution">
    <text evidence="2">The sequence shown here is derived from an EMBL/GenBank/DDBJ whole genome shotgun (WGS) entry which is preliminary data.</text>
</comment>
<evidence type="ECO:0000256" key="1">
    <source>
        <dbReference type="SAM" id="SignalP"/>
    </source>
</evidence>
<dbReference type="EMBL" id="BPMK01000006">
    <property type="protein sequence ID" value="GIZ51589.1"/>
    <property type="molecule type" value="Genomic_DNA"/>
</dbReference>
<dbReference type="InterPro" id="IPR029033">
    <property type="entry name" value="His_PPase_superfam"/>
</dbReference>
<protein>
    <submittedName>
        <fullName evidence="2">Phosphoglycerate mutase</fullName>
    </submittedName>
</protein>
<dbReference type="RefSeq" id="WP_220807754.1">
    <property type="nucleotide sequence ID" value="NZ_BPMK01000006.1"/>
</dbReference>
<evidence type="ECO:0000313" key="3">
    <source>
        <dbReference type="Proteomes" id="UP000887222"/>
    </source>
</evidence>
<dbReference type="SMART" id="SM00855">
    <property type="entry name" value="PGAM"/>
    <property type="match status" value="1"/>
</dbReference>
<dbReference type="CDD" id="cd07040">
    <property type="entry name" value="HP"/>
    <property type="match status" value="1"/>
</dbReference>
<dbReference type="Pfam" id="PF00300">
    <property type="entry name" value="His_Phos_1"/>
    <property type="match status" value="1"/>
</dbReference>
<reference evidence="2 3" key="1">
    <citation type="journal article" date="2022" name="Int. J. Syst. Evol. Microbiol.">
        <title>Noviherbaspirillum aridicola sp. nov., isolated from an arid soil in Pakistan.</title>
        <authorList>
            <person name="Khan I.U."/>
            <person name="Saqib M."/>
            <person name="Amin A."/>
            <person name="Hussain F."/>
            <person name="Li L."/>
            <person name="Liu Y.H."/>
            <person name="Fang B.Z."/>
            <person name="Ahmed I."/>
            <person name="Li W.J."/>
        </authorList>
    </citation>
    <scope>NUCLEOTIDE SEQUENCE [LARGE SCALE GENOMIC DNA]</scope>
    <source>
        <strain evidence="2 3">NCCP-691</strain>
    </source>
</reference>
<dbReference type="Proteomes" id="UP000887222">
    <property type="component" value="Unassembled WGS sequence"/>
</dbReference>
<accession>A0ABQ4Q4B0</accession>
<name>A0ABQ4Q4B0_9BURK</name>
<keyword evidence="3" id="KW-1185">Reference proteome</keyword>
<feature type="signal peptide" evidence="1">
    <location>
        <begin position="1"/>
        <end position="23"/>
    </location>
</feature>
<dbReference type="Gene3D" id="3.40.50.1240">
    <property type="entry name" value="Phosphoglycerate mutase-like"/>
    <property type="match status" value="1"/>
</dbReference>
<evidence type="ECO:0000313" key="2">
    <source>
        <dbReference type="EMBL" id="GIZ51589.1"/>
    </source>
</evidence>
<organism evidence="2 3">
    <name type="scientific">Noviherbaspirillum aridicola</name>
    <dbReference type="NCBI Taxonomy" id="2849687"/>
    <lineage>
        <taxon>Bacteria</taxon>
        <taxon>Pseudomonadati</taxon>
        <taxon>Pseudomonadota</taxon>
        <taxon>Betaproteobacteria</taxon>
        <taxon>Burkholderiales</taxon>
        <taxon>Oxalobacteraceae</taxon>
        <taxon>Noviherbaspirillum</taxon>
    </lineage>
</organism>
<dbReference type="SUPFAM" id="SSF53254">
    <property type="entry name" value="Phosphoglycerate mutase-like"/>
    <property type="match status" value="1"/>
</dbReference>
<keyword evidence="1" id="KW-0732">Signal</keyword>
<sequence>MGRASGRVIAVLALWLTTAIASAAGDSEALWRRLAEGGHVILIRHAVTEPGIGDPPGFRVDDCATQRNLSDAGRNDARRMGEAFRSRGIPVGDVRSSRWCRCLETARLAFGRVVPDPMLDSMFREDERAGAKKVSAVREAIARRTGRGNLVLVTHSQNIIALTGESVRSGEMVVVQTDPNNASLRVVGLLPPESF</sequence>
<gene>
    <name evidence="2" type="ORF">NCCP691_16030</name>
</gene>
<proteinExistence type="predicted"/>
<feature type="chain" id="PRO_5045245543" evidence="1">
    <location>
        <begin position="24"/>
        <end position="195"/>
    </location>
</feature>